<evidence type="ECO:0000256" key="1">
    <source>
        <dbReference type="SAM" id="MobiDB-lite"/>
    </source>
</evidence>
<keyword evidence="3" id="KW-1185">Reference proteome</keyword>
<sequence>MTHHTGTGPADMAAPTRLRITAEPRTDR</sequence>
<dbReference type="KEGG" id="salf:SMD44_00558"/>
<dbReference type="AlphaFoldDB" id="A0A1Z1W425"/>
<evidence type="ECO:0000313" key="2">
    <source>
        <dbReference type="EMBL" id="ARX81160.1"/>
    </source>
</evidence>
<feature type="region of interest" description="Disordered" evidence="1">
    <location>
        <begin position="1"/>
        <end position="28"/>
    </location>
</feature>
<proteinExistence type="predicted"/>
<organism evidence="2 3">
    <name type="scientific">Streptomyces alboflavus</name>
    <dbReference type="NCBI Taxonomy" id="67267"/>
    <lineage>
        <taxon>Bacteria</taxon>
        <taxon>Bacillati</taxon>
        <taxon>Actinomycetota</taxon>
        <taxon>Actinomycetes</taxon>
        <taxon>Kitasatosporales</taxon>
        <taxon>Streptomycetaceae</taxon>
        <taxon>Streptomyces</taxon>
    </lineage>
</organism>
<reference evidence="2 3" key="1">
    <citation type="submission" date="2017-05" db="EMBL/GenBank/DDBJ databases">
        <title>Streptomyces alboflavus Genome sequencing and assembly.</title>
        <authorList>
            <person name="Wang Y."/>
            <person name="Du B."/>
            <person name="Ding Y."/>
            <person name="Liu H."/>
            <person name="Hou Q."/>
            <person name="Liu K."/>
            <person name="Wang C."/>
            <person name="Yao L."/>
        </authorList>
    </citation>
    <scope>NUCLEOTIDE SEQUENCE [LARGE SCALE GENOMIC DNA]</scope>
    <source>
        <strain evidence="2 3">MDJK44</strain>
    </source>
</reference>
<dbReference type="Proteomes" id="UP000195880">
    <property type="component" value="Chromosome"/>
</dbReference>
<accession>A0A1Z1W425</accession>
<gene>
    <name evidence="2" type="ORF">SMD44_00558</name>
</gene>
<dbReference type="EMBL" id="CP021748">
    <property type="protein sequence ID" value="ARX81160.1"/>
    <property type="molecule type" value="Genomic_DNA"/>
</dbReference>
<evidence type="ECO:0000313" key="3">
    <source>
        <dbReference type="Proteomes" id="UP000195880"/>
    </source>
</evidence>
<protein>
    <submittedName>
        <fullName evidence="2">Uncharacterized protein</fullName>
    </submittedName>
</protein>
<name>A0A1Z1W425_9ACTN</name>